<dbReference type="PRINTS" id="PR00702">
    <property type="entry name" value="ACRIFLAVINRP"/>
</dbReference>
<feature type="transmembrane region" description="Helical" evidence="1">
    <location>
        <begin position="928"/>
        <end position="949"/>
    </location>
</feature>
<dbReference type="RefSeq" id="WP_013701461.1">
    <property type="nucleotide sequence ID" value="NC_015385.1"/>
</dbReference>
<dbReference type="Gene3D" id="3.30.70.1430">
    <property type="entry name" value="Multidrug efflux transporter AcrB pore domain"/>
    <property type="match status" value="2"/>
</dbReference>
<feature type="transmembrane region" description="Helical" evidence="1">
    <location>
        <begin position="1007"/>
        <end position="1031"/>
    </location>
</feature>
<keyword evidence="3" id="KW-1185">Reference proteome</keyword>
<feature type="transmembrane region" description="Helical" evidence="1">
    <location>
        <begin position="339"/>
        <end position="358"/>
    </location>
</feature>
<feature type="transmembrane region" description="Helical" evidence="1">
    <location>
        <begin position="437"/>
        <end position="458"/>
    </location>
</feature>
<evidence type="ECO:0000313" key="2">
    <source>
        <dbReference type="EMBL" id="AEB14174.1"/>
    </source>
</evidence>
<dbReference type="Gene3D" id="1.20.1640.10">
    <property type="entry name" value="Multidrug efflux transporter AcrB transmembrane domain"/>
    <property type="match status" value="2"/>
</dbReference>
<accession>F2NRT8</accession>
<evidence type="ECO:0000313" key="3">
    <source>
        <dbReference type="Proteomes" id="UP000006852"/>
    </source>
</evidence>
<keyword evidence="1" id="KW-1133">Transmembrane helix</keyword>
<dbReference type="Gene3D" id="3.30.2090.10">
    <property type="entry name" value="Multidrug efflux transporter AcrB TolC docking domain, DN and DC subdomains"/>
    <property type="match status" value="2"/>
</dbReference>
<reference evidence="2 3" key="1">
    <citation type="journal article" date="2011" name="Stand. Genomic Sci.">
        <title>Complete genome sequence of Treponema succinifaciens type strain (6091).</title>
        <authorList>
            <person name="Han C."/>
            <person name="Gronow S."/>
            <person name="Teshima H."/>
            <person name="Lapidus A."/>
            <person name="Nolan M."/>
            <person name="Lucas S."/>
            <person name="Hammon N."/>
            <person name="Deshpande S."/>
            <person name="Cheng J.F."/>
            <person name="Zeytun A."/>
            <person name="Tapia R."/>
            <person name="Goodwin L."/>
            <person name="Pitluck S."/>
            <person name="Liolios K."/>
            <person name="Pagani I."/>
            <person name="Ivanova N."/>
            <person name="Mavromatis K."/>
            <person name="Mikhailova N."/>
            <person name="Huntemann M."/>
            <person name="Pati A."/>
            <person name="Chen A."/>
            <person name="Palaniappan K."/>
            <person name="Land M."/>
            <person name="Hauser L."/>
            <person name="Brambilla E.M."/>
            <person name="Rohde M."/>
            <person name="Goker M."/>
            <person name="Woyke T."/>
            <person name="Bristow J."/>
            <person name="Eisen J.A."/>
            <person name="Markowitz V."/>
            <person name="Hugenholtz P."/>
            <person name="Kyrpides N.C."/>
            <person name="Klenk H.P."/>
            <person name="Detter J.C."/>
        </authorList>
    </citation>
    <scope>NUCLEOTIDE SEQUENCE [LARGE SCALE GENOMIC DNA]</scope>
    <source>
        <strain evidence="3">ATCC 33096 / DSM 2489 / 6091</strain>
    </source>
</reference>
<dbReference type="AlphaFoldDB" id="F2NRT8"/>
<dbReference type="GeneID" id="302998428"/>
<keyword evidence="1" id="KW-0472">Membrane</keyword>
<feature type="transmembrane region" description="Helical" evidence="1">
    <location>
        <begin position="470"/>
        <end position="498"/>
    </location>
</feature>
<evidence type="ECO:0000256" key="1">
    <source>
        <dbReference type="SAM" id="Phobius"/>
    </source>
</evidence>
<dbReference type="Gene3D" id="3.30.70.1440">
    <property type="entry name" value="Multidrug efflux transporter AcrB pore domain"/>
    <property type="match status" value="1"/>
</dbReference>
<name>F2NRT8_TRES6</name>
<feature type="transmembrane region" description="Helical" evidence="1">
    <location>
        <begin position="396"/>
        <end position="416"/>
    </location>
</feature>
<dbReference type="Pfam" id="PF00873">
    <property type="entry name" value="ACR_tran"/>
    <property type="match status" value="1"/>
</dbReference>
<dbReference type="EMBL" id="CP002631">
    <property type="protein sequence ID" value="AEB14174.1"/>
    <property type="molecule type" value="Genomic_DNA"/>
</dbReference>
<dbReference type="SUPFAM" id="SSF82714">
    <property type="entry name" value="Multidrug efflux transporter AcrB TolC docking domain, DN and DC subdomains"/>
    <property type="match status" value="2"/>
</dbReference>
<feature type="transmembrane region" description="Helical" evidence="1">
    <location>
        <begin position="872"/>
        <end position="890"/>
    </location>
</feature>
<dbReference type="SUPFAM" id="SSF82866">
    <property type="entry name" value="Multidrug efflux transporter AcrB transmembrane domain"/>
    <property type="match status" value="2"/>
</dbReference>
<dbReference type="GO" id="GO:0042910">
    <property type="term" value="F:xenobiotic transmembrane transporter activity"/>
    <property type="evidence" value="ECO:0007669"/>
    <property type="project" value="TreeGrafter"/>
</dbReference>
<dbReference type="SUPFAM" id="SSF82693">
    <property type="entry name" value="Multidrug efflux transporter AcrB pore domain, PN1, PN2, PC1 and PC2 subdomains"/>
    <property type="match status" value="3"/>
</dbReference>
<reference evidence="3" key="2">
    <citation type="submission" date="2011-04" db="EMBL/GenBank/DDBJ databases">
        <title>The complete genome of chromosome of Treponema succinifaciens DSM 2489.</title>
        <authorList>
            <person name="Lucas S."/>
            <person name="Copeland A."/>
            <person name="Lapidus A."/>
            <person name="Bruce D."/>
            <person name="Goodwin L."/>
            <person name="Pitluck S."/>
            <person name="Peters L."/>
            <person name="Kyrpides N."/>
            <person name="Mavromatis K."/>
            <person name="Ivanova N."/>
            <person name="Ovchinnikova G."/>
            <person name="Teshima H."/>
            <person name="Detter J.C."/>
            <person name="Tapia R."/>
            <person name="Han C."/>
            <person name="Land M."/>
            <person name="Hauser L."/>
            <person name="Markowitz V."/>
            <person name="Cheng J.-F."/>
            <person name="Hugenholtz P."/>
            <person name="Woyke T."/>
            <person name="Wu D."/>
            <person name="Gronow S."/>
            <person name="Wellnitz S."/>
            <person name="Brambilla E."/>
            <person name="Klenk H.-P."/>
            <person name="Eisen J.A."/>
        </authorList>
    </citation>
    <scope>NUCLEOTIDE SEQUENCE [LARGE SCALE GENOMIC DNA]</scope>
    <source>
        <strain evidence="3">ATCC 33096 / DSM 2489 / 6091</strain>
    </source>
</reference>
<keyword evidence="1" id="KW-0812">Transmembrane</keyword>
<feature type="transmembrane region" description="Helical" evidence="1">
    <location>
        <begin position="365"/>
        <end position="384"/>
    </location>
</feature>
<dbReference type="eggNOG" id="COG0841">
    <property type="taxonomic scope" value="Bacteria"/>
</dbReference>
<feature type="transmembrane region" description="Helical" evidence="1">
    <location>
        <begin position="977"/>
        <end position="995"/>
    </location>
</feature>
<proteinExistence type="predicted"/>
<dbReference type="InterPro" id="IPR027463">
    <property type="entry name" value="AcrB_DN_DC_subdom"/>
</dbReference>
<dbReference type="Proteomes" id="UP000006852">
    <property type="component" value="Chromosome"/>
</dbReference>
<feature type="transmembrane region" description="Helical" evidence="1">
    <location>
        <begin position="12"/>
        <end position="32"/>
    </location>
</feature>
<dbReference type="OrthoDB" id="366306at2"/>
<dbReference type="GO" id="GO:0005886">
    <property type="term" value="C:plasma membrane"/>
    <property type="evidence" value="ECO:0007669"/>
    <property type="project" value="TreeGrafter"/>
</dbReference>
<gene>
    <name evidence="2" type="ordered locus">Tresu_1266</name>
</gene>
<protein>
    <submittedName>
        <fullName evidence="2">Acriflavin resistance protein</fullName>
    </submittedName>
</protein>
<dbReference type="InterPro" id="IPR001036">
    <property type="entry name" value="Acrflvin-R"/>
</dbReference>
<dbReference type="STRING" id="869209.Tresu_1266"/>
<organism evidence="2 3">
    <name type="scientific">Treponema succinifaciens (strain ATCC 33096 / DSM 2489 / 6091)</name>
    <dbReference type="NCBI Taxonomy" id="869209"/>
    <lineage>
        <taxon>Bacteria</taxon>
        <taxon>Pseudomonadati</taxon>
        <taxon>Spirochaetota</taxon>
        <taxon>Spirochaetia</taxon>
        <taxon>Spirochaetales</taxon>
        <taxon>Treponemataceae</taxon>
        <taxon>Treponema</taxon>
    </lineage>
</organism>
<dbReference type="HOGENOM" id="CLU_002755_1_2_12"/>
<dbReference type="KEGG" id="tsu:Tresu_1266"/>
<dbReference type="PANTHER" id="PTHR32063:SF0">
    <property type="entry name" value="SWARMING MOTILITY PROTEIN SWRC"/>
    <property type="match status" value="1"/>
</dbReference>
<sequence>MTFSEKCVNKPVTTVLIFFIMVALGIFCIFDMPVDMYPDMDLPYMLVYTAYDDAGPEEVEQSLTRTMESSLSGLSGLKKMQSQSQSGASIISLEFDYGTNLDTAAIEIRDKIDIVRSYLPDDADSPITLKLDPSMMPIMNIVVQGDLTPEELRTIAEDTIQPRLEQLDGVASANVIGGREESINVDIPRDRLEAYGLSISTIAQMIGAQNVQSSGGTITSGDKNYTIKTSGKYKSIEDLKNTVITYKPDSLDSSRLVTVKLRDIADVYDGYKDESTLAHLDGKPCVMLMIQKQSGKNSVTAAKNVRKAIIKLKADLPAGVELVETSNTVDIIEQTINEVVSSVVQGALLAVAVLFIFLRSLKSTFIIGLSIPISVFVTLMLMYFKGMTINMISMAGLLLGIGMLVDNSIVVLENIYAYRQRDAKPKVAAILGSQEMVTSITASTLTSVCVFLPMILFRKKLGIMGQMFDSLAYTIIFSLMCSLIVAIALVPVLCSSYLKIDKIVDERKSGIGYGINQAFNKFFLNLDNGYAKGVRFVLHHRKTFIIVLVCCFVLSIISVKFVGFIFMPESASNTVGIEVELPMGTTLEVTEDTLRTLEEIGKKELVGVKYTSVTVGGTSVISASSETNTGAITWTLYEAKEREKGWDNEKSAKDKLRKYFNTIPGATLSFSSNSNSASSGEMSIDIRSNDLDLVRNTAAQVEKILKEQAAEFVTEVSSDVEDGLPQAEIVVDRDRMYELGLNIYNVGSEINAAINGKTASRYTKLGDDIDVIVRLAEKDKKKLADIDQVSVVNSKGQRIPLSSFAHYEENLSPVTILREDQSRIVHVKAKPVSGVSLDVVQTGLLKIINDNIPKDDAVTISISGDYEDMMEAVVNFGAIIILAAALVFIVMASQFESLIDPFIVILTIPFSFIGVMMTYAMVNQRLSVVTIMGMLVLVGTIVNNGIVLVDYTNLLRKRGYDLEEACVEAARNRLRPILMSTLTTVISLAPMAFFPGEGSTSMQPISLTTFGGMTFGSVMTLFLMPSIYYIINSRRMKKAAKKAAKKEALQQKKLEALETNNA</sequence>
<dbReference type="PANTHER" id="PTHR32063">
    <property type="match status" value="1"/>
</dbReference>
<dbReference type="Gene3D" id="3.30.70.1320">
    <property type="entry name" value="Multidrug efflux transporter AcrB pore domain like"/>
    <property type="match status" value="1"/>
</dbReference>
<feature type="transmembrane region" description="Helical" evidence="1">
    <location>
        <begin position="544"/>
        <end position="567"/>
    </location>
</feature>
<feature type="transmembrane region" description="Helical" evidence="1">
    <location>
        <begin position="902"/>
        <end position="922"/>
    </location>
</feature>